<sequence>MVARVVAVAGFLVAALLLLATAGRDDTETGFLIAVVVFLVVCALVVVLTIGLARSAVEAFPDHLRVRSGFGQWRTVSASDIATIETEASRWSGFNARDARRRKLFAVFSVYAGFRELCAWLEQHAPGPWGAYVAPGGPTKR</sequence>
<evidence type="ECO:0000313" key="3">
    <source>
        <dbReference type="Proteomes" id="UP001501742"/>
    </source>
</evidence>
<comment type="caution">
    <text evidence="2">The sequence shown here is derived from an EMBL/GenBank/DDBJ whole genome shotgun (WGS) entry which is preliminary data.</text>
</comment>
<keyword evidence="1" id="KW-1133">Transmembrane helix</keyword>
<protein>
    <submittedName>
        <fullName evidence="2">Uncharacterized protein</fullName>
    </submittedName>
</protein>
<keyword evidence="3" id="KW-1185">Reference proteome</keyword>
<name>A0ABP4K1L9_9MICO</name>
<dbReference type="EMBL" id="BAAAJX010000002">
    <property type="protein sequence ID" value="GAA1491968.1"/>
    <property type="molecule type" value="Genomic_DNA"/>
</dbReference>
<keyword evidence="1" id="KW-0812">Transmembrane</keyword>
<dbReference type="Proteomes" id="UP001501742">
    <property type="component" value="Unassembled WGS sequence"/>
</dbReference>
<accession>A0ABP4K1L9</accession>
<evidence type="ECO:0000313" key="2">
    <source>
        <dbReference type="EMBL" id="GAA1491968.1"/>
    </source>
</evidence>
<gene>
    <name evidence="2" type="ORF">GCM10009627_03140</name>
</gene>
<organism evidence="2 3">
    <name type="scientific">Curtobacterium herbarum</name>
    <dbReference type="NCBI Taxonomy" id="150122"/>
    <lineage>
        <taxon>Bacteria</taxon>
        <taxon>Bacillati</taxon>
        <taxon>Actinomycetota</taxon>
        <taxon>Actinomycetes</taxon>
        <taxon>Micrococcales</taxon>
        <taxon>Microbacteriaceae</taxon>
        <taxon>Curtobacterium</taxon>
    </lineage>
</organism>
<keyword evidence="1" id="KW-0472">Membrane</keyword>
<reference evidence="3" key="1">
    <citation type="journal article" date="2019" name="Int. J. Syst. Evol. Microbiol.">
        <title>The Global Catalogue of Microorganisms (GCM) 10K type strain sequencing project: providing services to taxonomists for standard genome sequencing and annotation.</title>
        <authorList>
            <consortium name="The Broad Institute Genomics Platform"/>
            <consortium name="The Broad Institute Genome Sequencing Center for Infectious Disease"/>
            <person name="Wu L."/>
            <person name="Ma J."/>
        </authorList>
    </citation>
    <scope>NUCLEOTIDE SEQUENCE [LARGE SCALE GENOMIC DNA]</scope>
    <source>
        <strain evidence="3">JCM 12140</strain>
    </source>
</reference>
<feature type="transmembrane region" description="Helical" evidence="1">
    <location>
        <begin position="32"/>
        <end position="57"/>
    </location>
</feature>
<proteinExistence type="predicted"/>
<evidence type="ECO:0000256" key="1">
    <source>
        <dbReference type="SAM" id="Phobius"/>
    </source>
</evidence>